<feature type="domain" description="SnoaL-like" evidence="1">
    <location>
        <begin position="23"/>
        <end position="106"/>
    </location>
</feature>
<proteinExistence type="predicted"/>
<sequence>MSKQKQNFYDLYTKVIGQGEIDLLPLYAAEPCIEHSVGVHDGLEGFKNFFIPFFEVFPKRNIQVTRILEDGNFVFAHAYQVLNDGAAEWMTMDIVYTNADEKIIEHWDTIAPSFTGKNKAGHTAFDGATELADFAKTADNKILISNLYEQVYTNEKWQLIADFYAAEFIDHSEYGSLTSQELIDYYESSTTNYTLEKVYKIIGEGNFVAVFTRVMIDNKEVANIELYRIQDGKIVEYWRNMEYVVEEELWLNSGKFATITTEF</sequence>
<dbReference type="Gene3D" id="3.10.450.50">
    <property type="match status" value="2"/>
</dbReference>
<dbReference type="PANTHER" id="PTHR38436:SF1">
    <property type="entry name" value="ESTER CYCLASE"/>
    <property type="match status" value="1"/>
</dbReference>
<dbReference type="GO" id="GO:0030638">
    <property type="term" value="P:polyketide metabolic process"/>
    <property type="evidence" value="ECO:0007669"/>
    <property type="project" value="InterPro"/>
</dbReference>
<evidence type="ECO:0000313" key="3">
    <source>
        <dbReference type="Proteomes" id="UP000523362"/>
    </source>
</evidence>
<dbReference type="InterPro" id="IPR009959">
    <property type="entry name" value="Cyclase_SnoaL-like"/>
</dbReference>
<evidence type="ECO:0000313" key="2">
    <source>
        <dbReference type="EMBL" id="MBC1485078.1"/>
    </source>
</evidence>
<protein>
    <submittedName>
        <fullName evidence="2">SnoaL-like domain-containing protein</fullName>
    </submittedName>
</protein>
<dbReference type="EMBL" id="JAARRG010000001">
    <property type="protein sequence ID" value="MBC1485078.1"/>
    <property type="molecule type" value="Genomic_DNA"/>
</dbReference>
<gene>
    <name evidence="2" type="ORF">HB897_02385</name>
</gene>
<reference evidence="2 3" key="1">
    <citation type="submission" date="2020-03" db="EMBL/GenBank/DDBJ databases">
        <title>Soil Listeria distribution.</title>
        <authorList>
            <person name="Liao J."/>
            <person name="Wiedmann M."/>
        </authorList>
    </citation>
    <scope>NUCLEOTIDE SEQUENCE [LARGE SCALE GENOMIC DNA]</scope>
    <source>
        <strain evidence="2 3">FSL L7-1560</strain>
    </source>
</reference>
<dbReference type="InterPro" id="IPR037401">
    <property type="entry name" value="SnoaL-like"/>
</dbReference>
<evidence type="ECO:0000259" key="1">
    <source>
        <dbReference type="Pfam" id="PF12680"/>
    </source>
</evidence>
<dbReference type="RefSeq" id="WP_185383258.1">
    <property type="nucleotide sequence ID" value="NZ_CP124262.1"/>
</dbReference>
<name>A0A7X0WZY5_LISSE</name>
<organism evidence="2 3">
    <name type="scientific">Listeria seeligeri</name>
    <dbReference type="NCBI Taxonomy" id="1640"/>
    <lineage>
        <taxon>Bacteria</taxon>
        <taxon>Bacillati</taxon>
        <taxon>Bacillota</taxon>
        <taxon>Bacilli</taxon>
        <taxon>Bacillales</taxon>
        <taxon>Listeriaceae</taxon>
        <taxon>Listeria</taxon>
    </lineage>
</organism>
<dbReference type="Pfam" id="PF12680">
    <property type="entry name" value="SnoaL_2"/>
    <property type="match status" value="1"/>
</dbReference>
<accession>A0A7X0WZY5</accession>
<comment type="caution">
    <text evidence="2">The sequence shown here is derived from an EMBL/GenBank/DDBJ whole genome shotgun (WGS) entry which is preliminary data.</text>
</comment>
<dbReference type="SUPFAM" id="SSF54427">
    <property type="entry name" value="NTF2-like"/>
    <property type="match status" value="2"/>
</dbReference>
<dbReference type="PANTHER" id="PTHR38436">
    <property type="entry name" value="POLYKETIDE CYCLASE SNOAL-LIKE DOMAIN"/>
    <property type="match status" value="1"/>
</dbReference>
<dbReference type="AlphaFoldDB" id="A0A7X0WZY5"/>
<dbReference type="Proteomes" id="UP000523362">
    <property type="component" value="Unassembled WGS sequence"/>
</dbReference>
<dbReference type="InterPro" id="IPR032710">
    <property type="entry name" value="NTF2-like_dom_sf"/>
</dbReference>